<reference evidence="2" key="1">
    <citation type="submission" date="2023-03" db="EMBL/GenBank/DDBJ databases">
        <title>Chromosome-level genomes of two armyworms, Mythimna separata and Mythimna loreyi, provide insights into the biosynthesis and reception of sex pheromones.</title>
        <authorList>
            <person name="Zhao H."/>
        </authorList>
    </citation>
    <scope>NUCLEOTIDE SEQUENCE</scope>
    <source>
        <strain evidence="2">BeijingLab</strain>
        <tissue evidence="2">Pupa</tissue>
    </source>
</reference>
<proteinExistence type="predicted"/>
<name>A0AAD8DLV0_MYTSE</name>
<sequence length="232" mass="27251">MDEVAADQEITIISAEVMSDPSVSYEHEMEGENEYQQEILQKACDYSEERRPNKRDREEDEEGWKEVGRSKEKKYKGEKIEIYISSNDKMPKQFTLAKIFKNEGIMNIEKIRYINPYKIRVDMNNENSAALLERCKEVIDRGWRIQRAMEVNMSYGVIRDVDIDLTEEEMLNRIKCSEPAQLASVQRLMRRNLEGEGWKPNWEIVIFGLFTTTPYRGSNSTTDPLDEQSTRE</sequence>
<feature type="compositionally biased region" description="Basic and acidic residues" evidence="1">
    <location>
        <begin position="45"/>
        <end position="57"/>
    </location>
</feature>
<dbReference type="Proteomes" id="UP001231518">
    <property type="component" value="Chromosome 22"/>
</dbReference>
<evidence type="ECO:0000313" key="3">
    <source>
        <dbReference type="Proteomes" id="UP001231518"/>
    </source>
</evidence>
<evidence type="ECO:0000313" key="2">
    <source>
        <dbReference type="EMBL" id="KAJ8709058.1"/>
    </source>
</evidence>
<organism evidence="2 3">
    <name type="scientific">Mythimna separata</name>
    <name type="common">Oriental armyworm</name>
    <name type="synonym">Pseudaletia separata</name>
    <dbReference type="NCBI Taxonomy" id="271217"/>
    <lineage>
        <taxon>Eukaryota</taxon>
        <taxon>Metazoa</taxon>
        <taxon>Ecdysozoa</taxon>
        <taxon>Arthropoda</taxon>
        <taxon>Hexapoda</taxon>
        <taxon>Insecta</taxon>
        <taxon>Pterygota</taxon>
        <taxon>Neoptera</taxon>
        <taxon>Endopterygota</taxon>
        <taxon>Lepidoptera</taxon>
        <taxon>Glossata</taxon>
        <taxon>Ditrysia</taxon>
        <taxon>Noctuoidea</taxon>
        <taxon>Noctuidae</taxon>
        <taxon>Noctuinae</taxon>
        <taxon>Hadenini</taxon>
        <taxon>Mythimna</taxon>
    </lineage>
</organism>
<comment type="caution">
    <text evidence="2">The sequence shown here is derived from an EMBL/GenBank/DDBJ whole genome shotgun (WGS) entry which is preliminary data.</text>
</comment>
<evidence type="ECO:0000256" key="1">
    <source>
        <dbReference type="SAM" id="MobiDB-lite"/>
    </source>
</evidence>
<gene>
    <name evidence="2" type="ORF">PYW07_008884</name>
</gene>
<protein>
    <submittedName>
        <fullName evidence="2">Uncharacterized protein</fullName>
    </submittedName>
</protein>
<dbReference type="AlphaFoldDB" id="A0AAD8DLV0"/>
<feature type="region of interest" description="Disordered" evidence="1">
    <location>
        <begin position="43"/>
        <end position="68"/>
    </location>
</feature>
<accession>A0AAD8DLV0</accession>
<dbReference type="EMBL" id="JARGEI010000024">
    <property type="protein sequence ID" value="KAJ8709058.1"/>
    <property type="molecule type" value="Genomic_DNA"/>
</dbReference>
<keyword evidence="3" id="KW-1185">Reference proteome</keyword>